<feature type="compositionally biased region" description="Basic and acidic residues" evidence="1">
    <location>
        <begin position="1"/>
        <end position="17"/>
    </location>
</feature>
<dbReference type="Gene3D" id="1.25.40.10">
    <property type="entry name" value="Tetratricopeptide repeat domain"/>
    <property type="match status" value="1"/>
</dbReference>
<keyword evidence="3" id="KW-1185">Reference proteome</keyword>
<dbReference type="AlphaFoldDB" id="F6TC64"/>
<feature type="region of interest" description="Disordered" evidence="1">
    <location>
        <begin position="1"/>
        <end position="56"/>
    </location>
</feature>
<name>F6TC64_CIOIN</name>
<dbReference type="SUPFAM" id="SSF48452">
    <property type="entry name" value="TPR-like"/>
    <property type="match status" value="1"/>
</dbReference>
<dbReference type="Ensembl" id="ENSCINT00000022258.2">
    <property type="protein sequence ID" value="ENSCINP00000022012.2"/>
    <property type="gene ID" value="ENSCING00000011549.2"/>
</dbReference>
<protein>
    <submittedName>
        <fullName evidence="2">Uncharacterized protein</fullName>
    </submittedName>
</protein>
<dbReference type="GeneTree" id="ENSGT00390000009756"/>
<dbReference type="Proteomes" id="UP000008144">
    <property type="component" value="Chromosome 2"/>
</dbReference>
<dbReference type="InParanoid" id="F6TC64"/>
<proteinExistence type="predicted"/>
<dbReference type="EMBL" id="EAAA01001414">
    <property type="status" value="NOT_ANNOTATED_CDS"/>
    <property type="molecule type" value="Genomic_DNA"/>
</dbReference>
<reference evidence="3" key="1">
    <citation type="journal article" date="2002" name="Science">
        <title>The draft genome of Ciona intestinalis: insights into chordate and vertebrate origins.</title>
        <authorList>
            <person name="Dehal P."/>
            <person name="Satou Y."/>
            <person name="Campbell R.K."/>
            <person name="Chapman J."/>
            <person name="Degnan B."/>
            <person name="De Tomaso A."/>
            <person name="Davidson B."/>
            <person name="Di Gregorio A."/>
            <person name="Gelpke M."/>
            <person name="Goodstein D.M."/>
            <person name="Harafuji N."/>
            <person name="Hastings K.E."/>
            <person name="Ho I."/>
            <person name="Hotta K."/>
            <person name="Huang W."/>
            <person name="Kawashima T."/>
            <person name="Lemaire P."/>
            <person name="Martinez D."/>
            <person name="Meinertzhagen I.A."/>
            <person name="Necula S."/>
            <person name="Nonaka M."/>
            <person name="Putnam N."/>
            <person name="Rash S."/>
            <person name="Saiga H."/>
            <person name="Satake M."/>
            <person name="Terry A."/>
            <person name="Yamada L."/>
            <person name="Wang H.G."/>
            <person name="Awazu S."/>
            <person name="Azumi K."/>
            <person name="Boore J."/>
            <person name="Branno M."/>
            <person name="Chin-Bow S."/>
            <person name="DeSantis R."/>
            <person name="Doyle S."/>
            <person name="Francino P."/>
            <person name="Keys D.N."/>
            <person name="Haga S."/>
            <person name="Hayashi H."/>
            <person name="Hino K."/>
            <person name="Imai K.S."/>
            <person name="Inaba K."/>
            <person name="Kano S."/>
            <person name="Kobayashi K."/>
            <person name="Kobayashi M."/>
            <person name="Lee B.I."/>
            <person name="Makabe K.W."/>
            <person name="Manohar C."/>
            <person name="Matassi G."/>
            <person name="Medina M."/>
            <person name="Mochizuki Y."/>
            <person name="Mount S."/>
            <person name="Morishita T."/>
            <person name="Miura S."/>
            <person name="Nakayama A."/>
            <person name="Nishizaka S."/>
            <person name="Nomoto H."/>
            <person name="Ohta F."/>
            <person name="Oishi K."/>
            <person name="Rigoutsos I."/>
            <person name="Sano M."/>
            <person name="Sasaki A."/>
            <person name="Sasakura Y."/>
            <person name="Shoguchi E."/>
            <person name="Shin-i T."/>
            <person name="Spagnuolo A."/>
            <person name="Stainier D."/>
            <person name="Suzuki M.M."/>
            <person name="Tassy O."/>
            <person name="Takatori N."/>
            <person name="Tokuoka M."/>
            <person name="Yagi K."/>
            <person name="Yoshizaki F."/>
            <person name="Wada S."/>
            <person name="Zhang C."/>
            <person name="Hyatt P.D."/>
            <person name="Larimer F."/>
            <person name="Detter C."/>
            <person name="Doggett N."/>
            <person name="Glavina T."/>
            <person name="Hawkins T."/>
            <person name="Richardson P."/>
            <person name="Lucas S."/>
            <person name="Kohara Y."/>
            <person name="Levine M."/>
            <person name="Satoh N."/>
            <person name="Rokhsar D.S."/>
        </authorList>
    </citation>
    <scope>NUCLEOTIDE SEQUENCE [LARGE SCALE GENOMIC DNA]</scope>
</reference>
<evidence type="ECO:0000313" key="2">
    <source>
        <dbReference type="Ensembl" id="ENSCINP00000022012.2"/>
    </source>
</evidence>
<dbReference type="InterPro" id="IPR011990">
    <property type="entry name" value="TPR-like_helical_dom_sf"/>
</dbReference>
<accession>F6TC64</accession>
<sequence length="242" mass="27591">METPLRENLKPKEDTYNQHHAPPKHKTPPKHETPPKQSYKAPPPLYKERNPKTTDLFTETTVTETIGLDLTPDRMSSFFIEEDAERLWQAKNYKEAFPALQQCLPVATKHDRPILQLKIALCMHELERSAESNRLISQALQDVKDNPPPPSRCTTIAEIYRKVGERYTEKKSYSRALWIFTISASLFEASSDSDNGAIGIANCITNIRMLQDGKTHSFQLTQMILSTLHKLVESLKNLSCSN</sequence>
<evidence type="ECO:0000256" key="1">
    <source>
        <dbReference type="SAM" id="MobiDB-lite"/>
    </source>
</evidence>
<reference evidence="2" key="4">
    <citation type="submission" date="2025-09" db="UniProtKB">
        <authorList>
            <consortium name="Ensembl"/>
        </authorList>
    </citation>
    <scope>IDENTIFICATION</scope>
</reference>
<dbReference type="HOGENOM" id="CLU_1149410_0_0_1"/>
<reference evidence="2" key="3">
    <citation type="submission" date="2025-08" db="UniProtKB">
        <authorList>
            <consortium name="Ensembl"/>
        </authorList>
    </citation>
    <scope>IDENTIFICATION</scope>
</reference>
<reference evidence="2" key="2">
    <citation type="journal article" date="2008" name="Genome Biol.">
        <title>Improved genome assembly and evidence-based global gene model set for the chordate Ciona intestinalis: new insight into intron and operon populations.</title>
        <authorList>
            <person name="Satou Y."/>
            <person name="Mineta K."/>
            <person name="Ogasawara M."/>
            <person name="Sasakura Y."/>
            <person name="Shoguchi E."/>
            <person name="Ueno K."/>
            <person name="Yamada L."/>
            <person name="Matsumoto J."/>
            <person name="Wasserscheid J."/>
            <person name="Dewar K."/>
            <person name="Wiley G.B."/>
            <person name="Macmil S.L."/>
            <person name="Roe B.A."/>
            <person name="Zeller R.W."/>
            <person name="Hastings K.E."/>
            <person name="Lemaire P."/>
            <person name="Lindquist E."/>
            <person name="Endo T."/>
            <person name="Hotta K."/>
            <person name="Inaba K."/>
        </authorList>
    </citation>
    <scope>NUCLEOTIDE SEQUENCE [LARGE SCALE GENOMIC DNA]</scope>
    <source>
        <strain evidence="2">wild type</strain>
    </source>
</reference>
<evidence type="ECO:0000313" key="3">
    <source>
        <dbReference type="Proteomes" id="UP000008144"/>
    </source>
</evidence>
<organism evidence="2 3">
    <name type="scientific">Ciona intestinalis</name>
    <name type="common">Transparent sea squirt</name>
    <name type="synonym">Ascidia intestinalis</name>
    <dbReference type="NCBI Taxonomy" id="7719"/>
    <lineage>
        <taxon>Eukaryota</taxon>
        <taxon>Metazoa</taxon>
        <taxon>Chordata</taxon>
        <taxon>Tunicata</taxon>
        <taxon>Ascidiacea</taxon>
        <taxon>Phlebobranchia</taxon>
        <taxon>Cionidae</taxon>
        <taxon>Ciona</taxon>
    </lineage>
</organism>